<dbReference type="RefSeq" id="WP_115006174.1">
    <property type="nucleotide sequence ID" value="NZ_UGQU01000001.1"/>
</dbReference>
<dbReference type="Pfam" id="PF05685">
    <property type="entry name" value="Uma2"/>
    <property type="match status" value="1"/>
</dbReference>
<dbReference type="Pfam" id="PF07022">
    <property type="entry name" value="Phage_CI_repr"/>
    <property type="match status" value="1"/>
</dbReference>
<dbReference type="EMBL" id="UGQU01000001">
    <property type="protein sequence ID" value="STZ56442.1"/>
    <property type="molecule type" value="Genomic_DNA"/>
</dbReference>
<dbReference type="GO" id="GO:0045892">
    <property type="term" value="P:negative regulation of DNA-templated transcription"/>
    <property type="evidence" value="ECO:0007669"/>
    <property type="project" value="InterPro"/>
</dbReference>
<proteinExistence type="predicted"/>
<sequence>MSKNLTLDDLNTVHPSMERIFRATNKNPTQLAKVINQSPQTINNWINRGISKQGAILVADKFNLSLDWILTGQEEKGVIFTFDKHNYLVDEFNKGESKCHCGINFNIMATMTVKLKDKPCKAYANNLKVKTQNNYFYPDVVVDCGDDEYIADKPILIIEILSKSTTFLDKTKKLWEYAQLATVQEYATVEQSFKQITLYRRENDWQAEIFETGEIYFKSIDLIVNIDEIYQGILVN</sequence>
<feature type="domain" description="Putative restriction endonuclease" evidence="1">
    <location>
        <begin position="100"/>
        <end position="210"/>
    </location>
</feature>
<dbReference type="Gene3D" id="1.10.260.40">
    <property type="entry name" value="lambda repressor-like DNA-binding domains"/>
    <property type="match status" value="1"/>
</dbReference>
<evidence type="ECO:0000259" key="1">
    <source>
        <dbReference type="Pfam" id="PF05685"/>
    </source>
</evidence>
<dbReference type="PANTHER" id="PTHR36558">
    <property type="entry name" value="GLR1098 PROTEIN"/>
    <property type="match status" value="1"/>
</dbReference>
<evidence type="ECO:0000313" key="4">
    <source>
        <dbReference type="Proteomes" id="UP000254437"/>
    </source>
</evidence>
<feature type="domain" description="Bacteriophage CI repressor N-terminal" evidence="2">
    <location>
        <begin position="18"/>
        <end position="75"/>
    </location>
</feature>
<reference evidence="3 4" key="1">
    <citation type="submission" date="2018-06" db="EMBL/GenBank/DDBJ databases">
        <authorList>
            <consortium name="Pathogen Informatics"/>
            <person name="Doyle S."/>
        </authorList>
    </citation>
    <scope>NUCLEOTIDE SEQUENCE [LARGE SCALE GENOMIC DNA]</scope>
    <source>
        <strain evidence="3 4">NCTC10359</strain>
    </source>
</reference>
<evidence type="ECO:0000313" key="3">
    <source>
        <dbReference type="EMBL" id="STZ56442.1"/>
    </source>
</evidence>
<dbReference type="InterPro" id="IPR010982">
    <property type="entry name" value="Lambda_DNA-bd_dom_sf"/>
</dbReference>
<dbReference type="InterPro" id="IPR008538">
    <property type="entry name" value="Uma2"/>
</dbReference>
<evidence type="ECO:0000259" key="2">
    <source>
        <dbReference type="Pfam" id="PF07022"/>
    </source>
</evidence>
<dbReference type="Gene3D" id="3.90.1570.10">
    <property type="entry name" value="tt1808, chain A"/>
    <property type="match status" value="1"/>
</dbReference>
<dbReference type="CDD" id="cd06260">
    <property type="entry name" value="DUF820-like"/>
    <property type="match status" value="1"/>
</dbReference>
<dbReference type="InterPro" id="IPR012296">
    <property type="entry name" value="Nuclease_put_TT1808"/>
</dbReference>
<accession>A0A378T6I5</accession>
<dbReference type="GO" id="GO:0003677">
    <property type="term" value="F:DNA binding"/>
    <property type="evidence" value="ECO:0007669"/>
    <property type="project" value="InterPro"/>
</dbReference>
<name>A0A378T6I5_MORLA</name>
<dbReference type="PANTHER" id="PTHR36558:SF1">
    <property type="entry name" value="RESTRICTION ENDONUCLEASE DOMAIN-CONTAINING PROTEIN-RELATED"/>
    <property type="match status" value="1"/>
</dbReference>
<dbReference type="InterPro" id="IPR010744">
    <property type="entry name" value="Phage_CI_N"/>
</dbReference>
<dbReference type="SUPFAM" id="SSF47413">
    <property type="entry name" value="lambda repressor-like DNA-binding domains"/>
    <property type="match status" value="1"/>
</dbReference>
<dbReference type="CDD" id="cd00093">
    <property type="entry name" value="HTH_XRE"/>
    <property type="match status" value="1"/>
</dbReference>
<gene>
    <name evidence="3" type="ORF">NCTC10359_01056</name>
</gene>
<dbReference type="AlphaFoldDB" id="A0A378T6I5"/>
<dbReference type="InterPro" id="IPR011335">
    <property type="entry name" value="Restrct_endonuc-II-like"/>
</dbReference>
<dbReference type="InterPro" id="IPR001387">
    <property type="entry name" value="Cro/C1-type_HTH"/>
</dbReference>
<dbReference type="Proteomes" id="UP000254437">
    <property type="component" value="Unassembled WGS sequence"/>
</dbReference>
<organism evidence="3 4">
    <name type="scientific">Moraxella lacunata</name>
    <dbReference type="NCBI Taxonomy" id="477"/>
    <lineage>
        <taxon>Bacteria</taxon>
        <taxon>Pseudomonadati</taxon>
        <taxon>Pseudomonadota</taxon>
        <taxon>Gammaproteobacteria</taxon>
        <taxon>Moraxellales</taxon>
        <taxon>Moraxellaceae</taxon>
        <taxon>Moraxella</taxon>
    </lineage>
</organism>
<protein>
    <submittedName>
        <fullName evidence="3">Uncharacterized protein conserved in cyanobacteria</fullName>
    </submittedName>
</protein>
<dbReference type="SUPFAM" id="SSF52980">
    <property type="entry name" value="Restriction endonuclease-like"/>
    <property type="match status" value="1"/>
</dbReference>